<comment type="subcellular location">
    <subcellularLocation>
        <location evidence="1">Cell envelope</location>
    </subcellularLocation>
</comment>
<keyword evidence="4 5" id="KW-0732">Signal</keyword>
<dbReference type="AlphaFoldDB" id="A0A327YC86"/>
<proteinExistence type="inferred from homology"/>
<sequence>MFKRLSLFMLSLLLVIIAAACGSNGSSKEAGSTNGSNKANEEVTVKHELGETKVKKNPKKVVVFDFGVLDTLDKFGVDIAGLPKENIPKYLSKYEEEKYANTGSLKEPDFEKIHEIGPDLIIISGRQMDLYEQFAEIAPTIYMAVDPNNYIDSFKKNVNTLAEIFGKEDVAKEELGKIDEAIASLNEKAKTNGKNALIILANDGKVSAYGPKSRFGLIHDVFGIPAVDENIEVSTHGQSISFEYIVEKDPDYLFVIDRGAVVGGQSSAKQVVENDLVKTTNAYKSGNIVYLNPDIWYLSGGGLVSVMEMVKEVEGALK</sequence>
<dbReference type="GO" id="GO:1901678">
    <property type="term" value="P:iron coordination entity transport"/>
    <property type="evidence" value="ECO:0007669"/>
    <property type="project" value="UniProtKB-ARBA"/>
</dbReference>
<evidence type="ECO:0000256" key="3">
    <source>
        <dbReference type="ARBA" id="ARBA00022448"/>
    </source>
</evidence>
<evidence type="ECO:0000256" key="2">
    <source>
        <dbReference type="ARBA" id="ARBA00008814"/>
    </source>
</evidence>
<dbReference type="InterPro" id="IPR051313">
    <property type="entry name" value="Bact_iron-sidero_bind"/>
</dbReference>
<organism evidence="7 8">
    <name type="scientific">Paranoxybacillus vitaminiphilus</name>
    <dbReference type="NCBI Taxonomy" id="581036"/>
    <lineage>
        <taxon>Bacteria</taxon>
        <taxon>Bacillati</taxon>
        <taxon>Bacillota</taxon>
        <taxon>Bacilli</taxon>
        <taxon>Bacillales</taxon>
        <taxon>Anoxybacillaceae</taxon>
        <taxon>Paranoxybacillus</taxon>
    </lineage>
</organism>
<accession>A0A327YC86</accession>
<evidence type="ECO:0000256" key="5">
    <source>
        <dbReference type="SAM" id="SignalP"/>
    </source>
</evidence>
<dbReference type="SUPFAM" id="SSF53807">
    <property type="entry name" value="Helical backbone' metal receptor"/>
    <property type="match status" value="1"/>
</dbReference>
<dbReference type="InterPro" id="IPR033870">
    <property type="entry name" value="FatB"/>
</dbReference>
<keyword evidence="8" id="KW-1185">Reference proteome</keyword>
<feature type="chain" id="PRO_5039406643" evidence="5">
    <location>
        <begin position="21"/>
        <end position="318"/>
    </location>
</feature>
<feature type="domain" description="Fe/B12 periplasmic-binding" evidence="6">
    <location>
        <begin position="60"/>
        <end position="318"/>
    </location>
</feature>
<protein>
    <submittedName>
        <fullName evidence="7">Iron complex transport system substrate-binding protein</fullName>
    </submittedName>
</protein>
<evidence type="ECO:0000256" key="1">
    <source>
        <dbReference type="ARBA" id="ARBA00004196"/>
    </source>
</evidence>
<dbReference type="PANTHER" id="PTHR30532:SF28">
    <property type="entry name" value="PETROBACTIN-BINDING PROTEIN YCLQ"/>
    <property type="match status" value="1"/>
</dbReference>
<comment type="caution">
    <text evidence="7">The sequence shown here is derived from an EMBL/GenBank/DDBJ whole genome shotgun (WGS) entry which is preliminary data.</text>
</comment>
<dbReference type="PANTHER" id="PTHR30532">
    <property type="entry name" value="IRON III DICITRATE-BINDING PERIPLASMIC PROTEIN"/>
    <property type="match status" value="1"/>
</dbReference>
<name>A0A327YC86_9BACL</name>
<evidence type="ECO:0000259" key="6">
    <source>
        <dbReference type="PROSITE" id="PS50983"/>
    </source>
</evidence>
<dbReference type="Gene3D" id="3.40.50.1980">
    <property type="entry name" value="Nitrogenase molybdenum iron protein domain"/>
    <property type="match status" value="2"/>
</dbReference>
<evidence type="ECO:0000313" key="8">
    <source>
        <dbReference type="Proteomes" id="UP000248555"/>
    </source>
</evidence>
<evidence type="ECO:0000313" key="7">
    <source>
        <dbReference type="EMBL" id="RAK18688.1"/>
    </source>
</evidence>
<feature type="signal peptide" evidence="5">
    <location>
        <begin position="1"/>
        <end position="20"/>
    </location>
</feature>
<keyword evidence="3" id="KW-0813">Transport</keyword>
<dbReference type="Pfam" id="PF01497">
    <property type="entry name" value="Peripla_BP_2"/>
    <property type="match status" value="1"/>
</dbReference>
<dbReference type="GO" id="GO:0030288">
    <property type="term" value="C:outer membrane-bounded periplasmic space"/>
    <property type="evidence" value="ECO:0007669"/>
    <property type="project" value="TreeGrafter"/>
</dbReference>
<reference evidence="7 8" key="1">
    <citation type="submission" date="2018-06" db="EMBL/GenBank/DDBJ databases">
        <title>Genomic Encyclopedia of Type Strains, Phase III (KMG-III): the genomes of soil and plant-associated and newly described type strains.</title>
        <authorList>
            <person name="Whitman W."/>
        </authorList>
    </citation>
    <scope>NUCLEOTIDE SEQUENCE [LARGE SCALE GENOMIC DNA]</scope>
    <source>
        <strain evidence="7 8">CGMCC 1.8979</strain>
    </source>
</reference>
<dbReference type="CDD" id="cd01140">
    <property type="entry name" value="FatB"/>
    <property type="match status" value="1"/>
</dbReference>
<dbReference type="RefSeq" id="WP_111645579.1">
    <property type="nucleotide sequence ID" value="NZ_QLMH01000009.1"/>
</dbReference>
<dbReference type="EMBL" id="QLMH01000009">
    <property type="protein sequence ID" value="RAK18688.1"/>
    <property type="molecule type" value="Genomic_DNA"/>
</dbReference>
<dbReference type="PROSITE" id="PS50983">
    <property type="entry name" value="FE_B12_PBP"/>
    <property type="match status" value="1"/>
</dbReference>
<dbReference type="OrthoDB" id="63946at2"/>
<comment type="similarity">
    <text evidence="2">Belongs to the bacterial solute-binding protein 8 family.</text>
</comment>
<gene>
    <name evidence="7" type="ORF">B0I26_109109</name>
</gene>
<evidence type="ECO:0000256" key="4">
    <source>
        <dbReference type="ARBA" id="ARBA00022729"/>
    </source>
</evidence>
<dbReference type="InterPro" id="IPR002491">
    <property type="entry name" value="ABC_transptr_periplasmic_BD"/>
</dbReference>
<dbReference type="Proteomes" id="UP000248555">
    <property type="component" value="Unassembled WGS sequence"/>
</dbReference>
<dbReference type="PROSITE" id="PS51257">
    <property type="entry name" value="PROKAR_LIPOPROTEIN"/>
    <property type="match status" value="1"/>
</dbReference>